<dbReference type="InterPro" id="IPR001444">
    <property type="entry name" value="Flag_bb_rod_N"/>
</dbReference>
<comment type="function">
    <text evidence="4">A flexible structure which links the flagellar filament to the drive apparatus in the basal body.</text>
</comment>
<feature type="domain" description="Flagellar basal body rod protein N-terminal" evidence="5">
    <location>
        <begin position="7"/>
        <end position="37"/>
    </location>
</feature>
<dbReference type="SUPFAM" id="SSF117143">
    <property type="entry name" value="Flagellar hook protein flgE"/>
    <property type="match status" value="1"/>
</dbReference>
<dbReference type="Proteomes" id="UP000218288">
    <property type="component" value="Chromosome"/>
</dbReference>
<evidence type="ECO:0000313" key="8">
    <source>
        <dbReference type="EMBL" id="BAU89587.1"/>
    </source>
</evidence>
<organism evidence="8 9">
    <name type="scientific">Methylorubrum populi</name>
    <dbReference type="NCBI Taxonomy" id="223967"/>
    <lineage>
        <taxon>Bacteria</taxon>
        <taxon>Pseudomonadati</taxon>
        <taxon>Pseudomonadota</taxon>
        <taxon>Alphaproteobacteria</taxon>
        <taxon>Hyphomicrobiales</taxon>
        <taxon>Methylobacteriaceae</taxon>
        <taxon>Methylorubrum</taxon>
    </lineage>
</organism>
<evidence type="ECO:0000256" key="4">
    <source>
        <dbReference type="RuleBase" id="RU362116"/>
    </source>
</evidence>
<dbReference type="GO" id="GO:0009425">
    <property type="term" value="C:bacterial-type flagellum basal body"/>
    <property type="evidence" value="ECO:0007669"/>
    <property type="project" value="UniProtKB-SubCell"/>
</dbReference>
<reference evidence="8 9" key="1">
    <citation type="journal article" date="2016" name="Genome Announc.">
        <title>Complete Genome Sequence of Methylobacterium populi P-1M, Isolated from Pink-Pigmented Household Biofilm.</title>
        <authorList>
            <person name="Morohoshi T."/>
            <person name="Ikeda T."/>
        </authorList>
    </citation>
    <scope>NUCLEOTIDE SEQUENCE [LARGE SCALE GENOMIC DNA]</scope>
    <source>
        <strain evidence="8 9">P-1M</strain>
    </source>
</reference>
<keyword evidence="8" id="KW-0282">Flagellum</keyword>
<comment type="subcellular location">
    <subcellularLocation>
        <location evidence="1 4">Bacterial flagellum basal body</location>
    </subcellularLocation>
</comment>
<sequence>MDVFSALQTAVSGLKAQSFSLSNISGNIANSQTTGYKRIDTGFVDMLVDSSSTKNQTAGSVGAFSELTNSVQGNKVSTGVSTNMALDGNGFFVVRKKTTDAGGSESFSTANLYTRRGDFAPDKDGYLVNGAGSYLVGASLDPVTGQTNGTGAIKISNAIIPAKPTTTITYSANLPKSPATTTAASSKGLLSAFSDGTDARVTPANGATGGTVSQTNAQSLIDNSIAGPALTVYTASGSPVSIQSRWAKVAAADSAAGTSDTWNLFIADKTSVSGNQTSWSNIGQAFTFSPSGQLTAPTGNTVSINNLTVDGVNVGSVGLDISGGLTQYAAASGTVTTNDLKQNGYASGSLNSVEVGENGIISGKYSNGSVIGLARIEVAQFVNPDGLKPDSLGNYQQTVASGEAIIGLKDSSVVGANVEQSNTDIAAEFSKMIVTQQAYSANTRVMSTAQTMISDLLNVIR</sequence>
<keyword evidence="3 4" id="KW-0975">Bacterial flagellum</keyword>
<dbReference type="Pfam" id="PF06429">
    <property type="entry name" value="Flg_bbr_C"/>
    <property type="match status" value="1"/>
</dbReference>
<dbReference type="Pfam" id="PF00460">
    <property type="entry name" value="Flg_bb_rod"/>
    <property type="match status" value="1"/>
</dbReference>
<gene>
    <name evidence="8" type="primary">flgE</name>
    <name evidence="8" type="ORF">MPPM_0982</name>
</gene>
<dbReference type="PANTHER" id="PTHR30435">
    <property type="entry name" value="FLAGELLAR PROTEIN"/>
    <property type="match status" value="1"/>
</dbReference>
<dbReference type="EMBL" id="AP014809">
    <property type="protein sequence ID" value="BAU89587.1"/>
    <property type="molecule type" value="Genomic_DNA"/>
</dbReference>
<protein>
    <recommendedName>
        <fullName evidence="4">Flagellar hook protein FlgE</fullName>
    </recommendedName>
</protein>
<dbReference type="InterPro" id="IPR037925">
    <property type="entry name" value="FlgE/F/G-like"/>
</dbReference>
<dbReference type="InterPro" id="IPR053967">
    <property type="entry name" value="LlgE_F_G-like_D1"/>
</dbReference>
<evidence type="ECO:0000259" key="7">
    <source>
        <dbReference type="Pfam" id="PF22692"/>
    </source>
</evidence>
<name>A0A160PA55_9HYPH</name>
<dbReference type="GO" id="GO:0071978">
    <property type="term" value="P:bacterial-type flagellum-dependent swarming motility"/>
    <property type="evidence" value="ECO:0007669"/>
    <property type="project" value="TreeGrafter"/>
</dbReference>
<evidence type="ECO:0000256" key="2">
    <source>
        <dbReference type="ARBA" id="ARBA00009677"/>
    </source>
</evidence>
<comment type="similarity">
    <text evidence="2 4">Belongs to the flagella basal body rod proteins family.</text>
</comment>
<dbReference type="PANTHER" id="PTHR30435:SF1">
    <property type="entry name" value="FLAGELLAR HOOK PROTEIN FLGE"/>
    <property type="match status" value="1"/>
</dbReference>
<dbReference type="OrthoDB" id="8372879at2"/>
<dbReference type="NCBIfam" id="TIGR03506">
    <property type="entry name" value="FlgEFG_subfam"/>
    <property type="match status" value="1"/>
</dbReference>
<evidence type="ECO:0000256" key="3">
    <source>
        <dbReference type="ARBA" id="ARBA00023143"/>
    </source>
</evidence>
<evidence type="ECO:0000259" key="5">
    <source>
        <dbReference type="Pfam" id="PF00460"/>
    </source>
</evidence>
<dbReference type="RefSeq" id="WP_096484074.1">
    <property type="nucleotide sequence ID" value="NZ_AP014809.1"/>
</dbReference>
<keyword evidence="8" id="KW-0966">Cell projection</keyword>
<accession>A0A160PA55</accession>
<dbReference type="GO" id="GO:0009424">
    <property type="term" value="C:bacterial-type flagellum hook"/>
    <property type="evidence" value="ECO:0007669"/>
    <property type="project" value="TreeGrafter"/>
</dbReference>
<dbReference type="Pfam" id="PF22692">
    <property type="entry name" value="LlgE_F_G_D1"/>
    <property type="match status" value="1"/>
</dbReference>
<dbReference type="GO" id="GO:0005829">
    <property type="term" value="C:cytosol"/>
    <property type="evidence" value="ECO:0007669"/>
    <property type="project" value="TreeGrafter"/>
</dbReference>
<proteinExistence type="inferred from homology"/>
<dbReference type="InterPro" id="IPR010930">
    <property type="entry name" value="Flg_bb/hook_C_dom"/>
</dbReference>
<evidence type="ECO:0000259" key="6">
    <source>
        <dbReference type="Pfam" id="PF06429"/>
    </source>
</evidence>
<dbReference type="InterPro" id="IPR020013">
    <property type="entry name" value="Flagellar_FlgE/F/G"/>
</dbReference>
<feature type="domain" description="Flagellar basal-body/hook protein C-terminal" evidence="6">
    <location>
        <begin position="418"/>
        <end position="458"/>
    </location>
</feature>
<keyword evidence="8" id="KW-0969">Cilium</keyword>
<dbReference type="AlphaFoldDB" id="A0A160PA55"/>
<feature type="domain" description="Flagellar hook protein FlgE/F/G-like D1" evidence="7">
    <location>
        <begin position="85"/>
        <end position="155"/>
    </location>
</feature>
<evidence type="ECO:0000256" key="1">
    <source>
        <dbReference type="ARBA" id="ARBA00004117"/>
    </source>
</evidence>
<evidence type="ECO:0000313" key="9">
    <source>
        <dbReference type="Proteomes" id="UP000218288"/>
    </source>
</evidence>